<proteinExistence type="predicted"/>
<accession>A0A372GDI4</accession>
<organism evidence="3 4">
    <name type="scientific">Actinomadura spongiicola</name>
    <dbReference type="NCBI Taxonomy" id="2303421"/>
    <lineage>
        <taxon>Bacteria</taxon>
        <taxon>Bacillati</taxon>
        <taxon>Actinomycetota</taxon>
        <taxon>Actinomycetes</taxon>
        <taxon>Streptosporangiales</taxon>
        <taxon>Thermomonosporaceae</taxon>
        <taxon>Actinomadura</taxon>
    </lineage>
</organism>
<dbReference type="GO" id="GO:0016810">
    <property type="term" value="F:hydrolase activity, acting on carbon-nitrogen (but not peptide) bonds"/>
    <property type="evidence" value="ECO:0007669"/>
    <property type="project" value="InterPro"/>
</dbReference>
<dbReference type="Gene3D" id="3.20.20.140">
    <property type="entry name" value="Metal-dependent hydrolases"/>
    <property type="match status" value="1"/>
</dbReference>
<dbReference type="PANTHER" id="PTHR22642">
    <property type="entry name" value="IMIDAZOLONEPROPIONASE"/>
    <property type="match status" value="1"/>
</dbReference>
<dbReference type="InterPro" id="IPR032466">
    <property type="entry name" value="Metal_Hydrolase"/>
</dbReference>
<feature type="domain" description="Amidohydrolase 3" evidence="2">
    <location>
        <begin position="114"/>
        <end position="599"/>
    </location>
</feature>
<protein>
    <submittedName>
        <fullName evidence="3">Amidohydrolase</fullName>
    </submittedName>
</protein>
<dbReference type="Gene3D" id="2.30.40.10">
    <property type="entry name" value="Urease, subunit C, domain 1"/>
    <property type="match status" value="1"/>
</dbReference>
<keyword evidence="4" id="KW-1185">Reference proteome</keyword>
<feature type="region of interest" description="Disordered" evidence="1">
    <location>
        <begin position="14"/>
        <end position="60"/>
    </location>
</feature>
<evidence type="ECO:0000313" key="3">
    <source>
        <dbReference type="EMBL" id="RFS83448.1"/>
    </source>
</evidence>
<comment type="caution">
    <text evidence="3">The sequence shown here is derived from an EMBL/GenBank/DDBJ whole genome shotgun (WGS) entry which is preliminary data.</text>
</comment>
<dbReference type="EMBL" id="QVNQ01000006">
    <property type="protein sequence ID" value="RFS83448.1"/>
    <property type="molecule type" value="Genomic_DNA"/>
</dbReference>
<dbReference type="InterPro" id="IPR013108">
    <property type="entry name" value="Amidohydro_3"/>
</dbReference>
<keyword evidence="3" id="KW-0378">Hydrolase</keyword>
<dbReference type="SUPFAM" id="SSF51338">
    <property type="entry name" value="Composite domain of metallo-dependent hydrolases"/>
    <property type="match status" value="1"/>
</dbReference>
<name>A0A372GDI4_9ACTN</name>
<dbReference type="InterPro" id="IPR011059">
    <property type="entry name" value="Metal-dep_hydrolase_composite"/>
</dbReference>
<dbReference type="Proteomes" id="UP000262882">
    <property type="component" value="Unassembled WGS sequence"/>
</dbReference>
<gene>
    <name evidence="3" type="ORF">D0T12_20585</name>
</gene>
<dbReference type="InterPro" id="IPR033932">
    <property type="entry name" value="YtcJ-like"/>
</dbReference>
<dbReference type="CDD" id="cd01300">
    <property type="entry name" value="YtcJ_like"/>
    <property type="match status" value="1"/>
</dbReference>
<sequence length="637" mass="68229">MVTVDFINSTAETTSIRRGHPSRGYGHAASAVRGAVPGHRSCAPVSNETGRARRRRMTRTDHADGDADLVVHHGRVLVLDEHFREAEAVAIRDGRVLAVGTARDMLRHAGRRTDVIDAGGGTVLPGINDGHLHLNAHGLSVPPFTVDVDKASIGELVAEVRAAVDTARAPDAWIRGRGWQELRLPRAPIAADLDPVSGDRPVVLDDFSGHAVAVNSAALRRAGITRDTVPPSGGVIDRDADGEPTGVLRETAQDLVRRVVPSFTREERSRAVDAAVRILHSQGITSTTEPGIDLATLALYAEKARVGDLPLRLTALLSAGTGPRSLRDVLTGYEPPHGVDPRTLRVAGVKVFADGIPRFRTAWMNRPYLDGENGALTIDGASPEEQIANLREMVEIAARAGLQVGTHACGDATTDAVVAAYARAGRHRPPADPRHYVIHCNFPSARTLWTMARHGIGANMNAELLHLQGRVLESIIGSDLAEYQWPYRSALGAGVNVTSGSDAPVVAPHWLRGVMTAMLREGADGSVAGEAERVTLPEALATYTRTVAWQDHAEHWKGTLEPGKVADICVVDGDLLDVAPRDLPDLRVTTTLVGGRVVYERARTTTATLAFTAPRTNGHACDDGEKCCCRVSEEILR</sequence>
<reference evidence="3 4" key="1">
    <citation type="submission" date="2018-08" db="EMBL/GenBank/DDBJ databases">
        <title>Actinomadura spongicola sp. nov., isolated from marine sponge Leucetta chagosensis.</title>
        <authorList>
            <person name="Li L."/>
            <person name="Lin H.W."/>
        </authorList>
    </citation>
    <scope>NUCLEOTIDE SEQUENCE [LARGE SCALE GENOMIC DNA]</scope>
    <source>
        <strain evidence="3 4">LHW52907</strain>
    </source>
</reference>
<evidence type="ECO:0000259" key="2">
    <source>
        <dbReference type="Pfam" id="PF07969"/>
    </source>
</evidence>
<dbReference type="Gene3D" id="3.10.310.70">
    <property type="match status" value="1"/>
</dbReference>
<dbReference type="PANTHER" id="PTHR22642:SF2">
    <property type="entry name" value="PROTEIN LONG AFTER FAR-RED 3"/>
    <property type="match status" value="1"/>
</dbReference>
<evidence type="ECO:0000256" key="1">
    <source>
        <dbReference type="SAM" id="MobiDB-lite"/>
    </source>
</evidence>
<dbReference type="AlphaFoldDB" id="A0A372GDI4"/>
<dbReference type="SUPFAM" id="SSF51556">
    <property type="entry name" value="Metallo-dependent hydrolases"/>
    <property type="match status" value="1"/>
</dbReference>
<evidence type="ECO:0000313" key="4">
    <source>
        <dbReference type="Proteomes" id="UP000262882"/>
    </source>
</evidence>
<dbReference type="Pfam" id="PF07969">
    <property type="entry name" value="Amidohydro_3"/>
    <property type="match status" value="1"/>
</dbReference>